<organism evidence="2">
    <name type="scientific">Ixodes scapularis</name>
    <name type="common">Black-legged tick</name>
    <name type="synonym">Deer tick</name>
    <dbReference type="NCBI Taxonomy" id="6945"/>
    <lineage>
        <taxon>Eukaryota</taxon>
        <taxon>Metazoa</taxon>
        <taxon>Ecdysozoa</taxon>
        <taxon>Arthropoda</taxon>
        <taxon>Chelicerata</taxon>
        <taxon>Arachnida</taxon>
        <taxon>Acari</taxon>
        <taxon>Parasitiformes</taxon>
        <taxon>Ixodida</taxon>
        <taxon>Ixodoidea</taxon>
        <taxon>Ixodidae</taxon>
        <taxon>Ixodinae</taxon>
        <taxon>Ixodes</taxon>
    </lineage>
</organism>
<dbReference type="AlphaFoldDB" id="A0A4D5RBX5"/>
<sequence>MPCAPRAASSRAPSSAGTLPASATSAAPAGTGTTPWRACATTSPSCATRPIPAERPPFPPPPHHHHPFPLLKNLSLRGLPFFPGCHPTRFSRCLFCSSNITFPVTVVCYHFPSGLEKKEPPPPLFSFSFVPLRVSWCLVCYPSFSRCPT</sequence>
<evidence type="ECO:0000313" key="2">
    <source>
        <dbReference type="EMBL" id="MOY34017.1"/>
    </source>
</evidence>
<feature type="region of interest" description="Disordered" evidence="1">
    <location>
        <begin position="1"/>
        <end position="64"/>
    </location>
</feature>
<proteinExistence type="predicted"/>
<evidence type="ECO:0000256" key="1">
    <source>
        <dbReference type="SAM" id="MobiDB-lite"/>
    </source>
</evidence>
<accession>A0A4D5RBX5</accession>
<reference evidence="2" key="1">
    <citation type="submission" date="2019-04" db="EMBL/GenBank/DDBJ databases">
        <title>An insight into the mialome of Ixodes scapularis.</title>
        <authorList>
            <person name="Ribeiro J.M."/>
            <person name="Mather T.N."/>
            <person name="Karim S."/>
        </authorList>
    </citation>
    <scope>NUCLEOTIDE SEQUENCE</scope>
</reference>
<protein>
    <submittedName>
        <fullName evidence="2">Uncharacterized protein</fullName>
    </submittedName>
</protein>
<name>A0A4D5RBX5_IXOSC</name>
<feature type="compositionally biased region" description="Low complexity" evidence="1">
    <location>
        <begin position="1"/>
        <end position="35"/>
    </location>
</feature>
<dbReference type="EMBL" id="GHJT01000046">
    <property type="protein sequence ID" value="MOY34017.1"/>
    <property type="molecule type" value="Transcribed_RNA"/>
</dbReference>